<evidence type="ECO:0000313" key="3">
    <source>
        <dbReference type="Proteomes" id="UP000266841"/>
    </source>
</evidence>
<feature type="non-terminal residue" evidence="2">
    <location>
        <position position="1"/>
    </location>
</feature>
<gene>
    <name evidence="2" type="ORF">THAOC_27065</name>
</gene>
<keyword evidence="3" id="KW-1185">Reference proteome</keyword>
<feature type="compositionally biased region" description="Basic and acidic residues" evidence="1">
    <location>
        <begin position="1"/>
        <end position="11"/>
    </location>
</feature>
<dbReference type="Proteomes" id="UP000266841">
    <property type="component" value="Unassembled WGS sequence"/>
</dbReference>
<comment type="caution">
    <text evidence="2">The sequence shown here is derived from an EMBL/GenBank/DDBJ whole genome shotgun (WGS) entry which is preliminary data.</text>
</comment>
<protein>
    <submittedName>
        <fullName evidence="2">Uncharacterized protein</fullName>
    </submittedName>
</protein>
<reference evidence="2 3" key="1">
    <citation type="journal article" date="2012" name="Genome Biol.">
        <title>Genome and low-iron response of an oceanic diatom adapted to chronic iron limitation.</title>
        <authorList>
            <person name="Lommer M."/>
            <person name="Specht M."/>
            <person name="Roy A.S."/>
            <person name="Kraemer L."/>
            <person name="Andreson R."/>
            <person name="Gutowska M.A."/>
            <person name="Wolf J."/>
            <person name="Bergner S.V."/>
            <person name="Schilhabel M.B."/>
            <person name="Klostermeier U.C."/>
            <person name="Beiko R.G."/>
            <person name="Rosenstiel P."/>
            <person name="Hippler M."/>
            <person name="Laroche J."/>
        </authorList>
    </citation>
    <scope>NUCLEOTIDE SEQUENCE [LARGE SCALE GENOMIC DNA]</scope>
    <source>
        <strain evidence="2 3">CCMP1005</strain>
    </source>
</reference>
<evidence type="ECO:0000256" key="1">
    <source>
        <dbReference type="SAM" id="MobiDB-lite"/>
    </source>
</evidence>
<dbReference type="AlphaFoldDB" id="K0RIE9"/>
<feature type="region of interest" description="Disordered" evidence="1">
    <location>
        <begin position="1"/>
        <end position="81"/>
    </location>
</feature>
<name>K0RIE9_THAOC</name>
<dbReference type="EMBL" id="AGNL01037683">
    <property type="protein sequence ID" value="EJK53493.1"/>
    <property type="molecule type" value="Genomic_DNA"/>
</dbReference>
<proteinExistence type="predicted"/>
<feature type="compositionally biased region" description="Low complexity" evidence="1">
    <location>
        <begin position="38"/>
        <end position="66"/>
    </location>
</feature>
<organism evidence="2 3">
    <name type="scientific">Thalassiosira oceanica</name>
    <name type="common">Marine diatom</name>
    <dbReference type="NCBI Taxonomy" id="159749"/>
    <lineage>
        <taxon>Eukaryota</taxon>
        <taxon>Sar</taxon>
        <taxon>Stramenopiles</taxon>
        <taxon>Ochrophyta</taxon>
        <taxon>Bacillariophyta</taxon>
        <taxon>Coscinodiscophyceae</taxon>
        <taxon>Thalassiosirophycidae</taxon>
        <taxon>Thalassiosirales</taxon>
        <taxon>Thalassiosiraceae</taxon>
        <taxon>Thalassiosira</taxon>
    </lineage>
</organism>
<sequence length="81" mass="7818">LAEGRCRERNRAGQPSRSAPKMVSRSASDAAGSGGAQPGTPRASGAGAGAGTPPAGAATPAAAATPNQAPNVGVSLWRTCY</sequence>
<accession>K0RIE9</accession>
<evidence type="ECO:0000313" key="2">
    <source>
        <dbReference type="EMBL" id="EJK53493.1"/>
    </source>
</evidence>